<dbReference type="Gene3D" id="1.10.3210.10">
    <property type="entry name" value="Hypothetical protein af1432"/>
    <property type="match status" value="1"/>
</dbReference>
<dbReference type="PANTHER" id="PTHR11845">
    <property type="entry name" value="5'-DEOXYNUCLEOTIDASE HDDC2"/>
    <property type="match status" value="1"/>
</dbReference>
<dbReference type="InterPro" id="IPR006674">
    <property type="entry name" value="HD_domain"/>
</dbReference>
<dbReference type="InterPro" id="IPR039356">
    <property type="entry name" value="YfbR/HDDC2"/>
</dbReference>
<dbReference type="RefSeq" id="XP_013234305.1">
    <property type="nucleotide sequence ID" value="XM_013378851.1"/>
</dbReference>
<evidence type="ECO:0000313" key="4">
    <source>
        <dbReference type="EMBL" id="CDJ43555.1"/>
    </source>
</evidence>
<accession>U6L6Z2</accession>
<keyword evidence="2" id="KW-0378">Hydrolase</keyword>
<dbReference type="VEuPathDB" id="ToxoDB:ETH_00032910"/>
<dbReference type="GO" id="GO:0046872">
    <property type="term" value="F:metal ion binding"/>
    <property type="evidence" value="ECO:0007669"/>
    <property type="project" value="UniProtKB-KW"/>
</dbReference>
<proteinExistence type="predicted"/>
<dbReference type="Pfam" id="PF13023">
    <property type="entry name" value="HD_3"/>
    <property type="match status" value="1"/>
</dbReference>
<evidence type="ECO:0000256" key="2">
    <source>
        <dbReference type="ARBA" id="ARBA00022801"/>
    </source>
</evidence>
<evidence type="ECO:0000259" key="3">
    <source>
        <dbReference type="Pfam" id="PF13023"/>
    </source>
</evidence>
<dbReference type="GO" id="GO:0002953">
    <property type="term" value="F:5'-deoxynucleotidase activity"/>
    <property type="evidence" value="ECO:0007669"/>
    <property type="project" value="InterPro"/>
</dbReference>
<evidence type="ECO:0000313" key="5">
    <source>
        <dbReference type="Proteomes" id="UP000030747"/>
    </source>
</evidence>
<feature type="domain" description="HD" evidence="3">
    <location>
        <begin position="17"/>
        <end position="133"/>
    </location>
</feature>
<keyword evidence="1" id="KW-0479">Metal-binding</keyword>
<name>U6L6Z2_EIMTE</name>
<protein>
    <submittedName>
        <fullName evidence="4">HD domain-containing protein, putative</fullName>
    </submittedName>
</protein>
<gene>
    <name evidence="4" type="ORF">ETH_00032910</name>
</gene>
<dbReference type="GO" id="GO:0005737">
    <property type="term" value="C:cytoplasm"/>
    <property type="evidence" value="ECO:0007669"/>
    <property type="project" value="TreeGrafter"/>
</dbReference>
<dbReference type="PANTHER" id="PTHR11845:SF13">
    <property type="entry name" value="5'-DEOXYNUCLEOTIDASE HDDC2"/>
    <property type="match status" value="1"/>
</dbReference>
<reference evidence="4" key="1">
    <citation type="submission" date="2013-10" db="EMBL/GenBank/DDBJ databases">
        <title>Genomic analysis of the causative agents of coccidiosis in chickens.</title>
        <authorList>
            <person name="Reid A.J."/>
            <person name="Blake D."/>
            <person name="Billington K."/>
            <person name="Browne H."/>
            <person name="Dunn M."/>
            <person name="Hung S."/>
            <person name="Kawahara F."/>
            <person name="Miranda-Saavedra D."/>
            <person name="Mourier T."/>
            <person name="Nagra H."/>
            <person name="Otto T.D."/>
            <person name="Rawlings N."/>
            <person name="Sanchez A."/>
            <person name="Sanders M."/>
            <person name="Subramaniam C."/>
            <person name="Tay Y."/>
            <person name="Dear P."/>
            <person name="Doerig C."/>
            <person name="Gruber A."/>
            <person name="Parkinson J."/>
            <person name="Shirley M."/>
            <person name="Wan K.L."/>
            <person name="Berriman M."/>
            <person name="Tomley F."/>
            <person name="Pain A."/>
        </authorList>
    </citation>
    <scope>NUCLEOTIDE SEQUENCE [LARGE SCALE GENOMIC DNA]</scope>
    <source>
        <strain evidence="4">Houghton</strain>
    </source>
</reference>
<dbReference type="VEuPathDB" id="ToxoDB:ETH2_0944400"/>
<dbReference type="EMBL" id="HG675858">
    <property type="protein sequence ID" value="CDJ43555.1"/>
    <property type="molecule type" value="Genomic_DNA"/>
</dbReference>
<dbReference type="AlphaFoldDB" id="U6L6Z2"/>
<dbReference type="OrthoDB" id="10254258at2759"/>
<sequence length="153" mass="17318">MSGEERKGLESFLSFGGKLKKLKRAGWLRYVHPSDVESVADHSFGVAFHFLGLPDSDLVVNGQLADRNKCAAMALAHDLAESVVGDITPLDGISEKEKREKEKNAFLFICKFLDDKRAKEVRELWEEYERGDSLLFHSSCNFSSFETFKFSSF</sequence>
<dbReference type="GeneID" id="25255648"/>
<reference evidence="4" key="2">
    <citation type="submission" date="2013-10" db="EMBL/GenBank/DDBJ databases">
        <authorList>
            <person name="Aslett M."/>
        </authorList>
    </citation>
    <scope>NUCLEOTIDE SEQUENCE [LARGE SCALE GENOMIC DNA]</scope>
    <source>
        <strain evidence="4">Houghton</strain>
    </source>
</reference>
<keyword evidence="5" id="KW-1185">Reference proteome</keyword>
<dbReference type="SUPFAM" id="SSF109604">
    <property type="entry name" value="HD-domain/PDEase-like"/>
    <property type="match status" value="1"/>
</dbReference>
<organism evidence="4 5">
    <name type="scientific">Eimeria tenella</name>
    <name type="common">Coccidian parasite</name>
    <dbReference type="NCBI Taxonomy" id="5802"/>
    <lineage>
        <taxon>Eukaryota</taxon>
        <taxon>Sar</taxon>
        <taxon>Alveolata</taxon>
        <taxon>Apicomplexa</taxon>
        <taxon>Conoidasida</taxon>
        <taxon>Coccidia</taxon>
        <taxon>Eucoccidiorida</taxon>
        <taxon>Eimeriorina</taxon>
        <taxon>Eimeriidae</taxon>
        <taxon>Eimeria</taxon>
    </lineage>
</organism>
<dbReference type="Proteomes" id="UP000030747">
    <property type="component" value="Unassembled WGS sequence"/>
</dbReference>
<evidence type="ECO:0000256" key="1">
    <source>
        <dbReference type="ARBA" id="ARBA00022723"/>
    </source>
</evidence>